<dbReference type="eggNOG" id="COG0637">
    <property type="taxonomic scope" value="Bacteria"/>
</dbReference>
<dbReference type="InterPro" id="IPR036412">
    <property type="entry name" value="HAD-like_sf"/>
</dbReference>
<dbReference type="SFLD" id="SFLDS00003">
    <property type="entry name" value="Haloacid_Dehalogenase"/>
    <property type="match status" value="1"/>
</dbReference>
<dbReference type="AlphaFoldDB" id="A0Y7W8"/>
<comment type="caution">
    <text evidence="1">The sequence shown here is derived from an EMBL/GenBank/DDBJ whole genome shotgun (WGS) entry which is preliminary data.</text>
</comment>
<dbReference type="Proteomes" id="UP000004931">
    <property type="component" value="Unassembled WGS sequence"/>
</dbReference>
<dbReference type="PRINTS" id="PR00413">
    <property type="entry name" value="HADHALOGNASE"/>
</dbReference>
<dbReference type="CDD" id="cd02603">
    <property type="entry name" value="HAD_sEH-N_like"/>
    <property type="match status" value="1"/>
</dbReference>
<dbReference type="SFLD" id="SFLDG01129">
    <property type="entry name" value="C1.5:_HAD__Beta-PGM__Phosphata"/>
    <property type="match status" value="1"/>
</dbReference>
<reference evidence="1 2" key="1">
    <citation type="journal article" date="2010" name="J. Bacteriol.">
        <title>Genome sequence of the oligotrophic marine Gammaproteobacterium HTCC2143, isolated from the Oregon Coast.</title>
        <authorList>
            <person name="Oh H.M."/>
            <person name="Kang I."/>
            <person name="Ferriera S."/>
            <person name="Giovannoni S.J."/>
            <person name="Cho J.C."/>
        </authorList>
    </citation>
    <scope>NUCLEOTIDE SEQUENCE [LARGE SCALE GENOMIC DNA]</scope>
    <source>
        <strain evidence="1 2">HTCC2143</strain>
    </source>
</reference>
<keyword evidence="1" id="KW-0378">Hydrolase</keyword>
<protein>
    <submittedName>
        <fullName evidence="1">Haloacid dehalogenase-like hydrolase</fullName>
    </submittedName>
</protein>
<evidence type="ECO:0000313" key="2">
    <source>
        <dbReference type="Proteomes" id="UP000004931"/>
    </source>
</evidence>
<dbReference type="InterPro" id="IPR023214">
    <property type="entry name" value="HAD_sf"/>
</dbReference>
<dbReference type="STRING" id="247633.GP2143_13241"/>
<dbReference type="SUPFAM" id="SSF56784">
    <property type="entry name" value="HAD-like"/>
    <property type="match status" value="1"/>
</dbReference>
<dbReference type="NCBIfam" id="TIGR01509">
    <property type="entry name" value="HAD-SF-IA-v3"/>
    <property type="match status" value="1"/>
</dbReference>
<name>A0Y7W8_9GAMM</name>
<dbReference type="PANTHER" id="PTHR43611">
    <property type="entry name" value="ALPHA-D-GLUCOSE 1-PHOSPHATE PHOSPHATASE"/>
    <property type="match status" value="1"/>
</dbReference>
<keyword evidence="2" id="KW-1185">Reference proteome</keyword>
<dbReference type="Gene3D" id="3.40.50.1000">
    <property type="entry name" value="HAD superfamily/HAD-like"/>
    <property type="match status" value="1"/>
</dbReference>
<dbReference type="GO" id="GO:0016787">
    <property type="term" value="F:hydrolase activity"/>
    <property type="evidence" value="ECO:0007669"/>
    <property type="project" value="UniProtKB-KW"/>
</dbReference>
<organism evidence="1 2">
    <name type="scientific">marine gamma proteobacterium HTCC2143</name>
    <dbReference type="NCBI Taxonomy" id="247633"/>
    <lineage>
        <taxon>Bacteria</taxon>
        <taxon>Pseudomonadati</taxon>
        <taxon>Pseudomonadota</taxon>
        <taxon>Gammaproteobacteria</taxon>
        <taxon>Cellvibrionales</taxon>
        <taxon>Spongiibacteraceae</taxon>
        <taxon>BD1-7 clade</taxon>
    </lineage>
</organism>
<proteinExistence type="predicted"/>
<dbReference type="PANTHER" id="PTHR43611:SF3">
    <property type="entry name" value="FLAVIN MONONUCLEOTIDE HYDROLASE 1, CHLOROPLATIC"/>
    <property type="match status" value="1"/>
</dbReference>
<evidence type="ECO:0000313" key="1">
    <source>
        <dbReference type="EMBL" id="EAW32222.1"/>
    </source>
</evidence>
<accession>A0Y7W8</accession>
<dbReference type="Pfam" id="PF00702">
    <property type="entry name" value="Hydrolase"/>
    <property type="match status" value="1"/>
</dbReference>
<dbReference type="InterPro" id="IPR006439">
    <property type="entry name" value="HAD-SF_hydro_IA"/>
</dbReference>
<sequence>MNRRDVVIFDLGNVLIDFDPRRVYREFYKGDEVALQHFFDSRAMWDILNHGHDTLDSWDVAFDDLKAKRPDLSKEIDLFCRDWFKFILGPIPSTLGIFNQLLDNKVKLYALTNWPSQVWPPQTHPESEVLHDYSFLDKFDDIVVSGQEQLRKPAPELYQLALERWQVDPQRCIFVDDLPENVEAANRLGILGHHFTSAEKLAKELTEHGLLV</sequence>
<gene>
    <name evidence="1" type="ORF">GP2143_13241</name>
</gene>
<dbReference type="EMBL" id="AAVT01000001">
    <property type="protein sequence ID" value="EAW32222.1"/>
    <property type="molecule type" value="Genomic_DNA"/>
</dbReference>